<dbReference type="RefSeq" id="WP_078716106.1">
    <property type="nucleotide sequence ID" value="NZ_FUYC01000002.1"/>
</dbReference>
<dbReference type="Proteomes" id="UP000190027">
    <property type="component" value="Unassembled WGS sequence"/>
</dbReference>
<keyword evidence="2" id="KW-1185">Reference proteome</keyword>
<gene>
    <name evidence="1" type="ORF">SAMN02745704_00522</name>
</gene>
<sequence>MSATVIWSHGKDASPWGAKSRRMAEMCRQLEVEFDFVDYQDLNDMPDAPERRVDRLLERCGKVPGPLVLAGSSMGGYVSLCAAMQVRPLGVFALAPAVYLPGYVRQEFADVPCPVEIVHGWRDEVVPAANALRLAEILRCSLHLVPDGHRLSASVERLAFWFMMFVEDVVRRGGPCDPPQGLEAFAPSSGGPCSCG</sequence>
<dbReference type="STRING" id="1121449.SAMN02745704_00522"/>
<evidence type="ECO:0000313" key="2">
    <source>
        <dbReference type="Proteomes" id="UP000190027"/>
    </source>
</evidence>
<dbReference type="Pfam" id="PF05728">
    <property type="entry name" value="UPF0227"/>
    <property type="match status" value="1"/>
</dbReference>
<protein>
    <submittedName>
        <fullName evidence="1">Alpha/beta hydrolase family protein</fullName>
    </submittedName>
</protein>
<dbReference type="InterPro" id="IPR008886">
    <property type="entry name" value="UPF0227/Esterase_YqiA"/>
</dbReference>
<dbReference type="EMBL" id="FUYC01000002">
    <property type="protein sequence ID" value="SKA73743.1"/>
    <property type="molecule type" value="Genomic_DNA"/>
</dbReference>
<evidence type="ECO:0000313" key="1">
    <source>
        <dbReference type="EMBL" id="SKA73743.1"/>
    </source>
</evidence>
<name>A0A1T4W900_9BACT</name>
<dbReference type="InterPro" id="IPR029058">
    <property type="entry name" value="AB_hydrolase_fold"/>
</dbReference>
<reference evidence="1 2" key="1">
    <citation type="submission" date="2017-02" db="EMBL/GenBank/DDBJ databases">
        <authorList>
            <person name="Peterson S.W."/>
        </authorList>
    </citation>
    <scope>NUCLEOTIDE SEQUENCE [LARGE SCALE GENOMIC DNA]</scope>
    <source>
        <strain evidence="1 2">DSM 16080</strain>
    </source>
</reference>
<proteinExistence type="predicted"/>
<organism evidence="1 2">
    <name type="scientific">Paucidesulfovibrio gracilis DSM 16080</name>
    <dbReference type="NCBI Taxonomy" id="1121449"/>
    <lineage>
        <taxon>Bacteria</taxon>
        <taxon>Pseudomonadati</taxon>
        <taxon>Thermodesulfobacteriota</taxon>
        <taxon>Desulfovibrionia</taxon>
        <taxon>Desulfovibrionales</taxon>
        <taxon>Desulfovibrionaceae</taxon>
        <taxon>Paucidesulfovibrio</taxon>
    </lineage>
</organism>
<dbReference type="OrthoDB" id="8903860at2"/>
<accession>A0A1T4W900</accession>
<dbReference type="AlphaFoldDB" id="A0A1T4W900"/>
<keyword evidence="1" id="KW-0378">Hydrolase</keyword>
<dbReference type="GO" id="GO:0016787">
    <property type="term" value="F:hydrolase activity"/>
    <property type="evidence" value="ECO:0007669"/>
    <property type="project" value="UniProtKB-KW"/>
</dbReference>
<dbReference type="SUPFAM" id="SSF53474">
    <property type="entry name" value="alpha/beta-Hydrolases"/>
    <property type="match status" value="1"/>
</dbReference>
<dbReference type="Gene3D" id="3.40.50.1820">
    <property type="entry name" value="alpha/beta hydrolase"/>
    <property type="match status" value="1"/>
</dbReference>